<sequence>IHEILNFPEKNLKKKLEEFKKRYSDIFLEVILLSIADMLGSQLKNNKSKEFNFRMTFLNKVIND</sequence>
<protein>
    <submittedName>
        <fullName evidence="1">Uncharacterized protein</fullName>
    </submittedName>
</protein>
<comment type="caution">
    <text evidence="1">The sequence shown here is derived from an EMBL/GenBank/DDBJ whole genome shotgun (WGS) entry which is preliminary data.</text>
</comment>
<name>A0A2H0FHM7_9BACT</name>
<dbReference type="AlphaFoldDB" id="A0A2H0FHM7"/>
<accession>A0A2H0FHM7</accession>
<dbReference type="Proteomes" id="UP000230778">
    <property type="component" value="Unassembled WGS sequence"/>
</dbReference>
<organism evidence="1 2">
    <name type="scientific">Candidatus Nealsonbacteria bacterium CG18_big_fil_WC_8_21_14_2_50_37_10</name>
    <dbReference type="NCBI Taxonomy" id="1974717"/>
    <lineage>
        <taxon>Bacteria</taxon>
        <taxon>Candidatus Nealsoniibacteriota</taxon>
    </lineage>
</organism>
<evidence type="ECO:0000313" key="1">
    <source>
        <dbReference type="EMBL" id="PIQ06173.1"/>
    </source>
</evidence>
<reference evidence="1 2" key="1">
    <citation type="submission" date="2017-09" db="EMBL/GenBank/DDBJ databases">
        <title>Depth-based differentiation of microbial function through sediment-hosted aquifers and enrichment of novel symbionts in the deep terrestrial subsurface.</title>
        <authorList>
            <person name="Probst A.J."/>
            <person name="Ladd B."/>
            <person name="Jarett J.K."/>
            <person name="Geller-Mcgrath D.E."/>
            <person name="Sieber C.M."/>
            <person name="Emerson J.B."/>
            <person name="Anantharaman K."/>
            <person name="Thomas B.C."/>
            <person name="Malmstrom R."/>
            <person name="Stieglmeier M."/>
            <person name="Klingl A."/>
            <person name="Woyke T."/>
            <person name="Ryan C.M."/>
            <person name="Banfield J.F."/>
        </authorList>
    </citation>
    <scope>NUCLEOTIDE SEQUENCE [LARGE SCALE GENOMIC DNA]</scope>
    <source>
        <strain evidence="1">CG18_big_fil_WC_8_21_14_2_50_37_10</strain>
    </source>
</reference>
<gene>
    <name evidence="1" type="ORF">COW72_02295</name>
</gene>
<dbReference type="EMBL" id="PCUC01000121">
    <property type="protein sequence ID" value="PIQ06173.1"/>
    <property type="molecule type" value="Genomic_DNA"/>
</dbReference>
<feature type="non-terminal residue" evidence="1">
    <location>
        <position position="1"/>
    </location>
</feature>
<evidence type="ECO:0000313" key="2">
    <source>
        <dbReference type="Proteomes" id="UP000230778"/>
    </source>
</evidence>
<proteinExistence type="predicted"/>